<dbReference type="SUPFAM" id="SSF109854">
    <property type="entry name" value="DinB/YfiT-like putative metalloenzymes"/>
    <property type="match status" value="1"/>
</dbReference>
<protein>
    <recommendedName>
        <fullName evidence="3">DinB-like domain-containing protein</fullName>
    </recommendedName>
</protein>
<dbReference type="InterPro" id="IPR034660">
    <property type="entry name" value="DinB/YfiT-like"/>
</dbReference>
<dbReference type="RefSeq" id="WP_226540098.1">
    <property type="nucleotide sequence ID" value="NZ_CP129013.1"/>
</dbReference>
<name>A0ABY9JWT5_9BACI</name>
<evidence type="ECO:0008006" key="3">
    <source>
        <dbReference type="Google" id="ProtNLM"/>
    </source>
</evidence>
<gene>
    <name evidence="1" type="ORF">LC087_06930</name>
</gene>
<evidence type="ECO:0000313" key="2">
    <source>
        <dbReference type="Proteomes" id="UP001197974"/>
    </source>
</evidence>
<keyword evidence="2" id="KW-1185">Reference proteome</keyword>
<reference evidence="1 2" key="1">
    <citation type="submission" date="2023-06" db="EMBL/GenBank/DDBJ databases">
        <title>Five Gram-positive bacteria isolated from mangrove sediments in Shenzhen, Guangdong, China.</title>
        <authorList>
            <person name="Yu S."/>
            <person name="Zheng W."/>
            <person name="Huang Y."/>
        </authorList>
    </citation>
    <scope>NUCLEOTIDE SEQUENCE [LARGE SCALE GENOMIC DNA]</scope>
    <source>
        <strain evidence="1 2">SaN35-3</strain>
    </source>
</reference>
<sequence length="129" mass="15596">MLNSIKKQLVEHHNRMIDWVKSLNRFGSDLWVNPIEKEKWSSAEIISHLQAWDRFIMEKRIPYFFSEELFPLGPEVEEFNRKAAIEGRNMEQDDMIKKFVHTRQELLKRMESIDEGQWDKHWSINFSSS</sequence>
<proteinExistence type="predicted"/>
<dbReference type="Gene3D" id="1.20.120.450">
    <property type="entry name" value="dinb family like domain"/>
    <property type="match status" value="1"/>
</dbReference>
<dbReference type="Proteomes" id="UP001197974">
    <property type="component" value="Chromosome"/>
</dbReference>
<accession>A0ABY9JWT5</accession>
<evidence type="ECO:0000313" key="1">
    <source>
        <dbReference type="EMBL" id="WLR43849.1"/>
    </source>
</evidence>
<dbReference type="EMBL" id="CP129013">
    <property type="protein sequence ID" value="WLR43849.1"/>
    <property type="molecule type" value="Genomic_DNA"/>
</dbReference>
<organism evidence="1 2">
    <name type="scientific">Bacillus carboniphilus</name>
    <dbReference type="NCBI Taxonomy" id="86663"/>
    <lineage>
        <taxon>Bacteria</taxon>
        <taxon>Bacillati</taxon>
        <taxon>Bacillota</taxon>
        <taxon>Bacilli</taxon>
        <taxon>Bacillales</taxon>
        <taxon>Bacillaceae</taxon>
        <taxon>Bacillus</taxon>
    </lineage>
</organism>